<feature type="transmembrane region" description="Helical" evidence="13">
    <location>
        <begin position="63"/>
        <end position="82"/>
    </location>
</feature>
<dbReference type="GO" id="GO:0009055">
    <property type="term" value="F:electron transfer activity"/>
    <property type="evidence" value="ECO:0007669"/>
    <property type="project" value="InterPro"/>
</dbReference>
<organism evidence="15 16">
    <name type="scientific">Nocardia vermiculata</name>
    <dbReference type="NCBI Taxonomy" id="257274"/>
    <lineage>
        <taxon>Bacteria</taxon>
        <taxon>Bacillati</taxon>
        <taxon>Actinomycetota</taxon>
        <taxon>Actinomycetes</taxon>
        <taxon>Mycobacteriales</taxon>
        <taxon>Nocardiaceae</taxon>
        <taxon>Nocardia</taxon>
    </lineage>
</organism>
<dbReference type="GO" id="GO:0022904">
    <property type="term" value="P:respiratory electron transport chain"/>
    <property type="evidence" value="ECO:0007669"/>
    <property type="project" value="InterPro"/>
</dbReference>
<dbReference type="RefSeq" id="WP_084475470.1">
    <property type="nucleotide sequence ID" value="NZ_JAAXOP010000027.1"/>
</dbReference>
<evidence type="ECO:0000256" key="6">
    <source>
        <dbReference type="ARBA" id="ARBA00022723"/>
    </source>
</evidence>
<dbReference type="InterPro" id="IPR016174">
    <property type="entry name" value="Di-haem_cyt_TM"/>
</dbReference>
<comment type="similarity">
    <text evidence="11">Belongs to the cytochrome b561 family.</text>
</comment>
<dbReference type="GO" id="GO:0046872">
    <property type="term" value="F:metal ion binding"/>
    <property type="evidence" value="ECO:0007669"/>
    <property type="project" value="UniProtKB-KW"/>
</dbReference>
<feature type="domain" description="Cytochrome b561 bacterial/Ni-hydrogenase" evidence="14">
    <location>
        <begin position="27"/>
        <end position="194"/>
    </location>
</feature>
<dbReference type="InterPro" id="IPR011577">
    <property type="entry name" value="Cyt_b561_bac/Ni-Hgenase"/>
</dbReference>
<evidence type="ECO:0000313" key="16">
    <source>
        <dbReference type="Proteomes" id="UP000565711"/>
    </source>
</evidence>
<dbReference type="GO" id="GO:0020037">
    <property type="term" value="F:heme binding"/>
    <property type="evidence" value="ECO:0007669"/>
    <property type="project" value="TreeGrafter"/>
</dbReference>
<keyword evidence="7" id="KW-0249">Electron transport</keyword>
<gene>
    <name evidence="15" type="ORF">HGA08_29490</name>
</gene>
<evidence type="ECO:0000256" key="2">
    <source>
        <dbReference type="ARBA" id="ARBA00022448"/>
    </source>
</evidence>
<dbReference type="SUPFAM" id="SSF81342">
    <property type="entry name" value="Transmembrane di-heme cytochromes"/>
    <property type="match status" value="1"/>
</dbReference>
<keyword evidence="10 13" id="KW-0472">Membrane</keyword>
<protein>
    <submittedName>
        <fullName evidence="15">Cytochrome b</fullName>
    </submittedName>
</protein>
<evidence type="ECO:0000256" key="5">
    <source>
        <dbReference type="ARBA" id="ARBA00022692"/>
    </source>
</evidence>
<feature type="transmembrane region" description="Helical" evidence="13">
    <location>
        <begin position="162"/>
        <end position="185"/>
    </location>
</feature>
<dbReference type="Pfam" id="PF01292">
    <property type="entry name" value="Ni_hydr_CYTB"/>
    <property type="match status" value="1"/>
</dbReference>
<keyword evidence="4" id="KW-0349">Heme</keyword>
<evidence type="ECO:0000256" key="9">
    <source>
        <dbReference type="ARBA" id="ARBA00023004"/>
    </source>
</evidence>
<dbReference type="PANTHER" id="PTHR30529">
    <property type="entry name" value="CYTOCHROME B561"/>
    <property type="match status" value="1"/>
</dbReference>
<keyword evidence="2" id="KW-0813">Transport</keyword>
<evidence type="ECO:0000256" key="12">
    <source>
        <dbReference type="SAM" id="MobiDB-lite"/>
    </source>
</evidence>
<evidence type="ECO:0000256" key="8">
    <source>
        <dbReference type="ARBA" id="ARBA00022989"/>
    </source>
</evidence>
<comment type="subcellular location">
    <subcellularLocation>
        <location evidence="1">Cell membrane</location>
        <topology evidence="1">Multi-pass membrane protein</topology>
    </subcellularLocation>
</comment>
<dbReference type="GO" id="GO:0005886">
    <property type="term" value="C:plasma membrane"/>
    <property type="evidence" value="ECO:0007669"/>
    <property type="project" value="UniProtKB-SubCell"/>
</dbReference>
<evidence type="ECO:0000259" key="14">
    <source>
        <dbReference type="Pfam" id="PF01292"/>
    </source>
</evidence>
<dbReference type="InterPro" id="IPR052168">
    <property type="entry name" value="Cytochrome_b561_oxidase"/>
</dbReference>
<feature type="transmembrane region" description="Helical" evidence="13">
    <location>
        <begin position="34"/>
        <end position="57"/>
    </location>
</feature>
<evidence type="ECO:0000256" key="3">
    <source>
        <dbReference type="ARBA" id="ARBA00022475"/>
    </source>
</evidence>
<dbReference type="Proteomes" id="UP000565711">
    <property type="component" value="Unassembled WGS sequence"/>
</dbReference>
<evidence type="ECO:0000256" key="11">
    <source>
        <dbReference type="ARBA" id="ARBA00037975"/>
    </source>
</evidence>
<keyword evidence="9" id="KW-0408">Iron</keyword>
<proteinExistence type="inferred from homology"/>
<feature type="region of interest" description="Disordered" evidence="12">
    <location>
        <begin position="1"/>
        <end position="26"/>
    </location>
</feature>
<evidence type="ECO:0000313" key="15">
    <source>
        <dbReference type="EMBL" id="NKY54324.1"/>
    </source>
</evidence>
<sequence>MSTAEEISAHSDRPDRSPTHQSEQPARFGSTARILHWAMAVSIVAMLFLGALLVGSLGNYDRVLVLHQTVGVIVVVLAVVRIGNRLRAAPPPQLPSIGRPERLVAGVSEALMYVLFVAQPLVGWALASASGIPIRLVGGILLPALVPENAPLYHLLREVHTVLAYALLVVFTAHMCAVLAHTLVLRDRLLSRMTFQLRRGGPD</sequence>
<name>A0A846Y955_9NOCA</name>
<reference evidence="15 16" key="1">
    <citation type="submission" date="2020-04" db="EMBL/GenBank/DDBJ databases">
        <title>MicrobeNet Type strains.</title>
        <authorList>
            <person name="Nicholson A.C."/>
        </authorList>
    </citation>
    <scope>NUCLEOTIDE SEQUENCE [LARGE SCALE GENOMIC DNA]</scope>
    <source>
        <strain evidence="15 16">JCM 12354</strain>
    </source>
</reference>
<keyword evidence="5 13" id="KW-0812">Transmembrane</keyword>
<keyword evidence="6" id="KW-0479">Metal-binding</keyword>
<keyword evidence="3" id="KW-1003">Cell membrane</keyword>
<keyword evidence="16" id="KW-1185">Reference proteome</keyword>
<keyword evidence="8 13" id="KW-1133">Transmembrane helix</keyword>
<dbReference type="AlphaFoldDB" id="A0A846Y955"/>
<evidence type="ECO:0000256" key="13">
    <source>
        <dbReference type="SAM" id="Phobius"/>
    </source>
</evidence>
<dbReference type="Gene3D" id="1.20.950.20">
    <property type="entry name" value="Transmembrane di-heme cytochromes, Chain C"/>
    <property type="match status" value="1"/>
</dbReference>
<evidence type="ECO:0000256" key="10">
    <source>
        <dbReference type="ARBA" id="ARBA00023136"/>
    </source>
</evidence>
<dbReference type="EMBL" id="JAAXOP010000027">
    <property type="protein sequence ID" value="NKY54324.1"/>
    <property type="molecule type" value="Genomic_DNA"/>
</dbReference>
<dbReference type="PANTHER" id="PTHR30529:SF6">
    <property type="entry name" value="BLL0291 PROTEIN"/>
    <property type="match status" value="1"/>
</dbReference>
<feature type="compositionally biased region" description="Basic and acidic residues" evidence="12">
    <location>
        <begin position="7"/>
        <end position="18"/>
    </location>
</feature>
<accession>A0A846Y955</accession>
<comment type="caution">
    <text evidence="15">The sequence shown here is derived from an EMBL/GenBank/DDBJ whole genome shotgun (WGS) entry which is preliminary data.</text>
</comment>
<evidence type="ECO:0000256" key="4">
    <source>
        <dbReference type="ARBA" id="ARBA00022617"/>
    </source>
</evidence>
<evidence type="ECO:0000256" key="7">
    <source>
        <dbReference type="ARBA" id="ARBA00022982"/>
    </source>
</evidence>
<evidence type="ECO:0000256" key="1">
    <source>
        <dbReference type="ARBA" id="ARBA00004651"/>
    </source>
</evidence>